<reference evidence="4" key="3">
    <citation type="submission" date="2017-08" db="EMBL/GenBank/DDBJ databases">
        <title>Trichoderma gamsii strain T6085, whole genome shotgun sequencing project.</title>
        <authorList>
            <person name="Baroncelli R."/>
        </authorList>
    </citation>
    <scope>NUCLEOTIDE SEQUENCE</scope>
    <source>
        <strain evidence="4">T6085</strain>
    </source>
</reference>
<feature type="transmembrane region" description="Helical" evidence="2">
    <location>
        <begin position="12"/>
        <end position="33"/>
    </location>
</feature>
<keyword evidence="5" id="KW-1185">Reference proteome</keyword>
<evidence type="ECO:0000256" key="2">
    <source>
        <dbReference type="SAM" id="Phobius"/>
    </source>
</evidence>
<evidence type="ECO:0000313" key="6">
    <source>
        <dbReference type="Proteomes" id="UP000236546"/>
    </source>
</evidence>
<evidence type="ECO:0000256" key="1">
    <source>
        <dbReference type="SAM" id="MobiDB-lite"/>
    </source>
</evidence>
<proteinExistence type="predicted"/>
<evidence type="ECO:0000313" key="4">
    <source>
        <dbReference type="EMBL" id="PON26933.1"/>
    </source>
</evidence>
<name>A0A0W7VC22_9HYPO</name>
<dbReference type="AlphaFoldDB" id="A0A0W7VC22"/>
<dbReference type="RefSeq" id="XP_018656960.1">
    <property type="nucleotide sequence ID" value="XM_018809821.1"/>
</dbReference>
<reference evidence="4 5" key="1">
    <citation type="journal article" date="2016" name="Genome Announc.">
        <title>Draft Whole-Genome Sequence of Trichoderma gamsii T6085, a Promising Biocontrol Agent of Fusarium Head Blight on Wheat.</title>
        <authorList>
            <person name="Baroncelli R."/>
            <person name="Zapparata A."/>
            <person name="Piaggeschi G."/>
            <person name="Sarrocco S."/>
            <person name="Vannacci G."/>
        </authorList>
    </citation>
    <scope>NUCLEOTIDE SEQUENCE [LARGE SCALE GENOMIC DNA]</scope>
    <source>
        <strain evidence="4 5">T6085</strain>
    </source>
</reference>
<feature type="region of interest" description="Disordered" evidence="1">
    <location>
        <begin position="111"/>
        <end position="138"/>
    </location>
</feature>
<keyword evidence="2" id="KW-0472">Membrane</keyword>
<keyword evidence="2" id="KW-1133">Transmembrane helix</keyword>
<protein>
    <submittedName>
        <fullName evidence="4">Uncharacterized protein</fullName>
    </submittedName>
</protein>
<dbReference type="OrthoDB" id="5427070at2759"/>
<accession>A0A0W7VC22</accession>
<dbReference type="STRING" id="398673.A0A0W7VC22"/>
<dbReference type="GeneID" id="29989904"/>
<comment type="caution">
    <text evidence="4">The sequence shown here is derived from an EMBL/GenBank/DDBJ whole genome shotgun (WGS) entry which is preliminary data.</text>
</comment>
<dbReference type="EMBL" id="JPDN02000012">
    <property type="protein sequence ID" value="PON26933.1"/>
    <property type="molecule type" value="Genomic_DNA"/>
</dbReference>
<keyword evidence="2" id="KW-0812">Transmembrane</keyword>
<organism evidence="4 5">
    <name type="scientific">Trichoderma gamsii</name>
    <dbReference type="NCBI Taxonomy" id="398673"/>
    <lineage>
        <taxon>Eukaryota</taxon>
        <taxon>Fungi</taxon>
        <taxon>Dikarya</taxon>
        <taxon>Ascomycota</taxon>
        <taxon>Pezizomycotina</taxon>
        <taxon>Sordariomycetes</taxon>
        <taxon>Hypocreomycetidae</taxon>
        <taxon>Hypocreales</taxon>
        <taxon>Hypocreaceae</taxon>
        <taxon>Trichoderma</taxon>
    </lineage>
</organism>
<dbReference type="Proteomes" id="UP000054821">
    <property type="component" value="Unassembled WGS sequence"/>
</dbReference>
<evidence type="ECO:0000313" key="3">
    <source>
        <dbReference type="EMBL" id="PNP41962.1"/>
    </source>
</evidence>
<feature type="compositionally biased region" description="Acidic residues" evidence="1">
    <location>
        <begin position="126"/>
        <end position="138"/>
    </location>
</feature>
<reference evidence="3 6" key="2">
    <citation type="submission" date="2017-02" db="EMBL/GenBank/DDBJ databases">
        <title>Genomes of Trichoderma spp. with biocontrol activity.</title>
        <authorList>
            <person name="Gardiner D."/>
            <person name="Kazan K."/>
            <person name="Vos C."/>
            <person name="Harvey P."/>
        </authorList>
    </citation>
    <scope>NUCLEOTIDE SEQUENCE [LARGE SCALE GENOMIC DNA]</scope>
    <source>
        <strain evidence="3 6">A5MH</strain>
    </source>
</reference>
<sequence>MGDTLVVVKTLVIPAVISLILFLILTFVIVPIWRHYRVRYSQYLPIDAISEHTTGWRYRITNRLIRIASAPLTWRRNREVASGAVDLEEGEELGEIDDDIRQVLEAIARSRQGAESTRRLSRELEEGFIDDSDSSDSD</sequence>
<dbReference type="Proteomes" id="UP000236546">
    <property type="component" value="Unassembled WGS sequence"/>
</dbReference>
<feature type="compositionally biased region" description="Basic and acidic residues" evidence="1">
    <location>
        <begin position="116"/>
        <end position="125"/>
    </location>
</feature>
<gene>
    <name evidence="4" type="ORF">TGAM01_v204434</name>
    <name evidence="3" type="ORF">TGAMA5MH_06140</name>
</gene>
<evidence type="ECO:0000313" key="5">
    <source>
        <dbReference type="Proteomes" id="UP000054821"/>
    </source>
</evidence>
<dbReference type="EMBL" id="MTYH01000052">
    <property type="protein sequence ID" value="PNP41962.1"/>
    <property type="molecule type" value="Genomic_DNA"/>
</dbReference>